<dbReference type="RefSeq" id="WP_257559920.1">
    <property type="nucleotide sequence ID" value="NZ_JANKBY010000004.1"/>
</dbReference>
<dbReference type="AlphaFoldDB" id="A0A9X2S2B1"/>
<reference evidence="1" key="1">
    <citation type="submission" date="2022-07" db="EMBL/GenBank/DDBJ databases">
        <title>Enhanced cultured diversity of the mouse gut microbiota enables custom-made synthetic communities.</title>
        <authorList>
            <person name="Afrizal A."/>
        </authorList>
    </citation>
    <scope>NUCLEOTIDE SEQUENCE</scope>
    <source>
        <strain evidence="1">DSM 29186</strain>
    </source>
</reference>
<name>A0A9X2S2B1_9FIRM</name>
<evidence type="ECO:0000313" key="2">
    <source>
        <dbReference type="Proteomes" id="UP001140817"/>
    </source>
</evidence>
<comment type="caution">
    <text evidence="1">The sequence shown here is derived from an EMBL/GenBank/DDBJ whole genome shotgun (WGS) entry which is preliminary data.</text>
</comment>
<proteinExistence type="predicted"/>
<dbReference type="Proteomes" id="UP001140817">
    <property type="component" value="Unassembled WGS sequence"/>
</dbReference>
<dbReference type="EMBL" id="JANKBY010000004">
    <property type="protein sequence ID" value="MCR1821266.1"/>
    <property type="molecule type" value="Genomic_DNA"/>
</dbReference>
<organism evidence="1 2">
    <name type="scientific">Terrisporobacter muris</name>
    <dbReference type="NCBI Taxonomy" id="2963284"/>
    <lineage>
        <taxon>Bacteria</taxon>
        <taxon>Bacillati</taxon>
        <taxon>Bacillota</taxon>
        <taxon>Clostridia</taxon>
        <taxon>Peptostreptococcales</taxon>
        <taxon>Peptostreptococcaceae</taxon>
        <taxon>Terrisporobacter</taxon>
    </lineage>
</organism>
<keyword evidence="2" id="KW-1185">Reference proteome</keyword>
<evidence type="ECO:0000313" key="1">
    <source>
        <dbReference type="EMBL" id="MCR1821266.1"/>
    </source>
</evidence>
<protein>
    <submittedName>
        <fullName evidence="1">Uncharacterized protein</fullName>
    </submittedName>
</protein>
<gene>
    <name evidence="1" type="ORF">NSA58_00565</name>
</gene>
<accession>A0A9X2S2B1</accession>
<sequence>MDERKIDLYNKIEKIVEYKNEIDIMQDNIARLKMQVVKDMADLGLNQVNSFNAKATIMDFDRGTLNKDLTKEGLEKATEGENVTLDDCKKYKHISFLLVKRFDKE</sequence>